<dbReference type="Proteomes" id="UP000054485">
    <property type="component" value="Unassembled WGS sequence"/>
</dbReference>
<evidence type="ECO:0000313" key="1">
    <source>
        <dbReference type="EMBL" id="KIK38084.1"/>
    </source>
</evidence>
<dbReference type="EMBL" id="KN835411">
    <property type="protein sequence ID" value="KIK38084.1"/>
    <property type="molecule type" value="Genomic_DNA"/>
</dbReference>
<reference evidence="1 2" key="1">
    <citation type="submission" date="2014-04" db="EMBL/GenBank/DDBJ databases">
        <authorList>
            <consortium name="DOE Joint Genome Institute"/>
            <person name="Kuo A."/>
            <person name="Ruytinx J."/>
            <person name="Rineau F."/>
            <person name="Colpaert J."/>
            <person name="Kohler A."/>
            <person name="Nagy L.G."/>
            <person name="Floudas D."/>
            <person name="Copeland A."/>
            <person name="Barry K.W."/>
            <person name="Cichocki N."/>
            <person name="Veneault-Fourrey C."/>
            <person name="LaButti K."/>
            <person name="Lindquist E.A."/>
            <person name="Lipzen A."/>
            <person name="Lundell T."/>
            <person name="Morin E."/>
            <person name="Murat C."/>
            <person name="Sun H."/>
            <person name="Tunlid A."/>
            <person name="Henrissat B."/>
            <person name="Grigoriev I.V."/>
            <person name="Hibbett D.S."/>
            <person name="Martin F."/>
            <person name="Nordberg H.P."/>
            <person name="Cantor M.N."/>
            <person name="Hua S.X."/>
        </authorList>
    </citation>
    <scope>NUCLEOTIDE SEQUENCE [LARGE SCALE GENOMIC DNA]</scope>
    <source>
        <strain evidence="1 2">UH-Slu-Lm8-n1</strain>
    </source>
</reference>
<accession>A0A0D0AIZ2</accession>
<sequence length="60" mass="6944">MNVSNRSELRPGIELPETNARRRYIQQVVLCANGHLEIWPRKSPTSLNLGKRVKFVVSQR</sequence>
<keyword evidence="2" id="KW-1185">Reference proteome</keyword>
<dbReference type="HOGENOM" id="CLU_2943359_0_0_1"/>
<organism evidence="1 2">
    <name type="scientific">Suillus luteus UH-Slu-Lm8-n1</name>
    <dbReference type="NCBI Taxonomy" id="930992"/>
    <lineage>
        <taxon>Eukaryota</taxon>
        <taxon>Fungi</taxon>
        <taxon>Dikarya</taxon>
        <taxon>Basidiomycota</taxon>
        <taxon>Agaricomycotina</taxon>
        <taxon>Agaricomycetes</taxon>
        <taxon>Agaricomycetidae</taxon>
        <taxon>Boletales</taxon>
        <taxon>Suillineae</taxon>
        <taxon>Suillaceae</taxon>
        <taxon>Suillus</taxon>
    </lineage>
</organism>
<proteinExistence type="predicted"/>
<gene>
    <name evidence="1" type="ORF">CY34DRAFT_809726</name>
</gene>
<name>A0A0D0AIZ2_9AGAM</name>
<dbReference type="AlphaFoldDB" id="A0A0D0AIZ2"/>
<protein>
    <submittedName>
        <fullName evidence="1">Uncharacterized protein</fullName>
    </submittedName>
</protein>
<reference evidence="2" key="2">
    <citation type="submission" date="2015-01" db="EMBL/GenBank/DDBJ databases">
        <title>Evolutionary Origins and Diversification of the Mycorrhizal Mutualists.</title>
        <authorList>
            <consortium name="DOE Joint Genome Institute"/>
            <consortium name="Mycorrhizal Genomics Consortium"/>
            <person name="Kohler A."/>
            <person name="Kuo A."/>
            <person name="Nagy L.G."/>
            <person name="Floudas D."/>
            <person name="Copeland A."/>
            <person name="Barry K.W."/>
            <person name="Cichocki N."/>
            <person name="Veneault-Fourrey C."/>
            <person name="LaButti K."/>
            <person name="Lindquist E.A."/>
            <person name="Lipzen A."/>
            <person name="Lundell T."/>
            <person name="Morin E."/>
            <person name="Murat C."/>
            <person name="Riley R."/>
            <person name="Ohm R."/>
            <person name="Sun H."/>
            <person name="Tunlid A."/>
            <person name="Henrissat B."/>
            <person name="Grigoriev I.V."/>
            <person name="Hibbett D.S."/>
            <person name="Martin F."/>
        </authorList>
    </citation>
    <scope>NUCLEOTIDE SEQUENCE [LARGE SCALE GENOMIC DNA]</scope>
    <source>
        <strain evidence="2">UH-Slu-Lm8-n1</strain>
    </source>
</reference>
<dbReference type="InParanoid" id="A0A0D0AIZ2"/>
<evidence type="ECO:0000313" key="2">
    <source>
        <dbReference type="Proteomes" id="UP000054485"/>
    </source>
</evidence>